<dbReference type="Pfam" id="PF01985">
    <property type="entry name" value="CRS1_YhbY"/>
    <property type="match status" value="3"/>
</dbReference>
<evidence type="ECO:0000256" key="4">
    <source>
        <dbReference type="ARBA" id="ARBA00022664"/>
    </source>
</evidence>
<dbReference type="GO" id="GO:0009507">
    <property type="term" value="C:chloroplast"/>
    <property type="evidence" value="ECO:0007669"/>
    <property type="project" value="UniProtKB-SubCell"/>
</dbReference>
<dbReference type="GO" id="GO:1990904">
    <property type="term" value="C:ribonucleoprotein complex"/>
    <property type="evidence" value="ECO:0007669"/>
    <property type="project" value="UniProtKB-KW"/>
</dbReference>
<comment type="subcellular location">
    <subcellularLocation>
        <location evidence="1">Plastid</location>
        <location evidence="1">Chloroplast</location>
    </subcellularLocation>
</comment>
<dbReference type="Gene3D" id="3.30.110.60">
    <property type="entry name" value="YhbY-like"/>
    <property type="match status" value="3"/>
</dbReference>
<dbReference type="InterPro" id="IPR045278">
    <property type="entry name" value="CRS1/CFM2/CFM3"/>
</dbReference>
<keyword evidence="8" id="KW-0508">mRNA splicing</keyword>
<keyword evidence="5" id="KW-0677">Repeat</keyword>
<comment type="caution">
    <text evidence="12">The sequence shown here is derived from an EMBL/GenBank/DDBJ whole genome shotgun (WGS) entry which is preliminary data.</text>
</comment>
<evidence type="ECO:0000256" key="2">
    <source>
        <dbReference type="ARBA" id="ARBA00022528"/>
    </source>
</evidence>
<dbReference type="PROSITE" id="PS51295">
    <property type="entry name" value="CRM"/>
    <property type="match status" value="3"/>
</dbReference>
<keyword evidence="2" id="KW-0150">Chloroplast</keyword>
<feature type="domain" description="CRM" evidence="11">
    <location>
        <begin position="396"/>
        <end position="496"/>
    </location>
</feature>
<evidence type="ECO:0000256" key="8">
    <source>
        <dbReference type="ARBA" id="ARBA00023187"/>
    </source>
</evidence>
<evidence type="ECO:0000256" key="9">
    <source>
        <dbReference type="ARBA" id="ARBA00023274"/>
    </source>
</evidence>
<evidence type="ECO:0000256" key="10">
    <source>
        <dbReference type="PROSITE-ProRule" id="PRU00626"/>
    </source>
</evidence>
<keyword evidence="13" id="KW-1185">Reference proteome</keyword>
<dbReference type="GO" id="GO:0006397">
    <property type="term" value="P:mRNA processing"/>
    <property type="evidence" value="ECO:0007669"/>
    <property type="project" value="UniProtKB-KW"/>
</dbReference>
<gene>
    <name evidence="12" type="ORF">HYC85_032106</name>
</gene>
<evidence type="ECO:0000259" key="11">
    <source>
        <dbReference type="PROSITE" id="PS51295"/>
    </source>
</evidence>
<dbReference type="InterPro" id="IPR035920">
    <property type="entry name" value="YhbY-like_sf"/>
</dbReference>
<organism evidence="12 13">
    <name type="scientific">Camellia sinensis</name>
    <name type="common">Tea plant</name>
    <name type="synonym">Thea sinensis</name>
    <dbReference type="NCBI Taxonomy" id="4442"/>
    <lineage>
        <taxon>Eukaryota</taxon>
        <taxon>Viridiplantae</taxon>
        <taxon>Streptophyta</taxon>
        <taxon>Embryophyta</taxon>
        <taxon>Tracheophyta</taxon>
        <taxon>Spermatophyta</taxon>
        <taxon>Magnoliopsida</taxon>
        <taxon>eudicotyledons</taxon>
        <taxon>Gunneridae</taxon>
        <taxon>Pentapetalae</taxon>
        <taxon>asterids</taxon>
        <taxon>Ericales</taxon>
        <taxon>Theaceae</taxon>
        <taxon>Camellia</taxon>
    </lineage>
</organism>
<feature type="domain" description="CRM" evidence="11">
    <location>
        <begin position="232"/>
        <end position="333"/>
    </location>
</feature>
<evidence type="ECO:0000256" key="7">
    <source>
        <dbReference type="ARBA" id="ARBA00022946"/>
    </source>
</evidence>
<dbReference type="InterPro" id="IPR001890">
    <property type="entry name" value="RNA-binding_CRM"/>
</dbReference>
<name>A0A7J7FS93_CAMSI</name>
<evidence type="ECO:0000256" key="3">
    <source>
        <dbReference type="ARBA" id="ARBA00022640"/>
    </source>
</evidence>
<evidence type="ECO:0000256" key="5">
    <source>
        <dbReference type="ARBA" id="ARBA00022737"/>
    </source>
</evidence>
<dbReference type="SMART" id="SM01103">
    <property type="entry name" value="CRS1_YhbY"/>
    <property type="match status" value="3"/>
</dbReference>
<keyword evidence="4" id="KW-0507">mRNA processing</keyword>
<sequence>MPWESNERVVFRRTKKEKVVTAAEVSLDGELLGRLRGEAARMRKWVKVMKAGVTHTVIDQIHQIWKDNELAMVKFDLPLCRNMDRAREIVEIKTGGLVVWCKKDALVVYRGCNYQFRLRSFSKMHSGFARGQTTSSLNIRNHQIKLNMTLSQVESDESTGEEMKSRNDCEMANIPINGSLYEREADRLLDGLGPRFIDWWRPKPLPVDADLLPEVVPRFKPPFRLCPPHARAKLTDDELTYLRKLARPLPFHFVLGRNRKLQGLAAAILKLWEKCHTVKIAVKFGIPNTNNAQMAYELKASFITRSCGVLLLRNKFIIILYRGKDFLTDGVANQLAEREMELSKCQIQEEVARLKAIETFHMTDESHLKVKIRKSTMELSKLNSAWRPSEQDADQEMLTQEERECFRKMGLKMDSNLVLGRRGVFDGVIEGLHQHWKHREIAKVITMQRLYSQVLYTAKHLEVESGGILVSVDKLKEGHAIIIYRGKNYRRPLNLVPPNLLSKREALHRSLEMQRIGSLKFFAYKRQQEISDLKCKLADLERRWEIDKRESEKVTWNGLKEPTCHGIS</sequence>
<dbReference type="GO" id="GO:0003729">
    <property type="term" value="F:mRNA binding"/>
    <property type="evidence" value="ECO:0007669"/>
    <property type="project" value="InterPro"/>
</dbReference>
<evidence type="ECO:0000256" key="6">
    <source>
        <dbReference type="ARBA" id="ARBA00022884"/>
    </source>
</evidence>
<accession>A0A7J7FS93</accession>
<reference evidence="13" key="1">
    <citation type="journal article" date="2020" name="Nat. Commun.">
        <title>Genome assembly of wild tea tree DASZ reveals pedigree and selection history of tea varieties.</title>
        <authorList>
            <person name="Zhang W."/>
            <person name="Zhang Y."/>
            <person name="Qiu H."/>
            <person name="Guo Y."/>
            <person name="Wan H."/>
            <person name="Zhang X."/>
            <person name="Scossa F."/>
            <person name="Alseekh S."/>
            <person name="Zhang Q."/>
            <person name="Wang P."/>
            <person name="Xu L."/>
            <person name="Schmidt M.H."/>
            <person name="Jia X."/>
            <person name="Li D."/>
            <person name="Zhu A."/>
            <person name="Guo F."/>
            <person name="Chen W."/>
            <person name="Ni D."/>
            <person name="Usadel B."/>
            <person name="Fernie A.R."/>
            <person name="Wen W."/>
        </authorList>
    </citation>
    <scope>NUCLEOTIDE SEQUENCE [LARGE SCALE GENOMIC DNA]</scope>
    <source>
        <strain evidence="13">cv. G240</strain>
    </source>
</reference>
<keyword evidence="9" id="KW-0687">Ribonucleoprotein</keyword>
<dbReference type="GO" id="GO:0000373">
    <property type="term" value="P:Group II intron splicing"/>
    <property type="evidence" value="ECO:0007669"/>
    <property type="project" value="UniProtKB-ARBA"/>
</dbReference>
<dbReference type="PANTHER" id="PTHR31846:SF10">
    <property type="entry name" value="CHLOROPLASTIC GROUP IIA INTRON SPLICING FACILITATOR CRS1, CHLOROPLASTIC"/>
    <property type="match status" value="1"/>
</dbReference>
<keyword evidence="6 10" id="KW-0694">RNA-binding</keyword>
<keyword evidence="3" id="KW-0934">Plastid</keyword>
<dbReference type="SUPFAM" id="SSF75471">
    <property type="entry name" value="YhbY-like"/>
    <property type="match status" value="3"/>
</dbReference>
<feature type="domain" description="CRM" evidence="11">
    <location>
        <begin position="25"/>
        <end position="121"/>
    </location>
</feature>
<dbReference type="Proteomes" id="UP000593564">
    <property type="component" value="Unassembled WGS sequence"/>
</dbReference>
<dbReference type="AlphaFoldDB" id="A0A7J7FS93"/>
<evidence type="ECO:0000313" key="13">
    <source>
        <dbReference type="Proteomes" id="UP000593564"/>
    </source>
</evidence>
<proteinExistence type="predicted"/>
<reference evidence="12 13" key="2">
    <citation type="submission" date="2020-07" db="EMBL/GenBank/DDBJ databases">
        <title>Genome assembly of wild tea tree DASZ reveals pedigree and selection history of tea varieties.</title>
        <authorList>
            <person name="Zhang W."/>
        </authorList>
    </citation>
    <scope>NUCLEOTIDE SEQUENCE [LARGE SCALE GENOMIC DNA]</scope>
    <source>
        <strain evidence="13">cv. G240</strain>
        <tissue evidence="12">Leaf</tissue>
    </source>
</reference>
<evidence type="ECO:0000256" key="1">
    <source>
        <dbReference type="ARBA" id="ARBA00004229"/>
    </source>
</evidence>
<protein>
    <recommendedName>
        <fullName evidence="11">CRM domain-containing protein</fullName>
    </recommendedName>
</protein>
<evidence type="ECO:0000313" key="12">
    <source>
        <dbReference type="EMBL" id="KAF5931233.1"/>
    </source>
</evidence>
<keyword evidence="7" id="KW-0809">Transit peptide</keyword>
<dbReference type="PANTHER" id="PTHR31846">
    <property type="entry name" value="CRS1 / YHBY (CRM) DOMAIN-CONTAINING PROTEIN"/>
    <property type="match status" value="1"/>
</dbReference>
<dbReference type="EMBL" id="JACBKZ010000015">
    <property type="protein sequence ID" value="KAF5931233.1"/>
    <property type="molecule type" value="Genomic_DNA"/>
</dbReference>